<evidence type="ECO:0000313" key="1">
    <source>
        <dbReference type="EMBL" id="UXH43976.1"/>
    </source>
</evidence>
<dbReference type="EMBL" id="CP104558">
    <property type="protein sequence ID" value="UXH43976.1"/>
    <property type="molecule type" value="Genomic_DNA"/>
</dbReference>
<evidence type="ECO:0000313" key="2">
    <source>
        <dbReference type="Proteomes" id="UP001064027"/>
    </source>
</evidence>
<dbReference type="Proteomes" id="UP001064027">
    <property type="component" value="Chromosome"/>
</dbReference>
<name>A0ACD4C6K7_9BACI</name>
<organism evidence="1 2">
    <name type="scientific">Rossellomorea vietnamensis</name>
    <dbReference type="NCBI Taxonomy" id="218284"/>
    <lineage>
        <taxon>Bacteria</taxon>
        <taxon>Bacillati</taxon>
        <taxon>Bacillota</taxon>
        <taxon>Bacilli</taxon>
        <taxon>Bacillales</taxon>
        <taxon>Bacillaceae</taxon>
        <taxon>Rossellomorea</taxon>
    </lineage>
</organism>
<proteinExistence type="predicted"/>
<accession>A0ACD4C6K7</accession>
<gene>
    <name evidence="1" type="ORF">N5C46_20430</name>
</gene>
<reference evidence="1" key="1">
    <citation type="submission" date="2022-09" db="EMBL/GenBank/DDBJ databases">
        <title>Complete genome sequence of Rossellomorea vietnamensis strain RL-WG62, a newly isolated PGPR with the potential for plant salinity stress alleviation.</title>
        <authorList>
            <person name="Ren L."/>
            <person name="Wang G."/>
            <person name="Hu H."/>
        </authorList>
    </citation>
    <scope>NUCLEOTIDE SEQUENCE</scope>
    <source>
        <strain evidence="1">RL-WG62</strain>
    </source>
</reference>
<keyword evidence="2" id="KW-1185">Reference proteome</keyword>
<sequence length="96" mass="11811">MSRWRNLNQWMFDLDTFYHLNLWILLNAMYEGGVQLGCVVLGERPYIRSIGKIREDLFFKVRMRPFCKRLESKKYEYEDVFKFKPMNDLACVDYFY</sequence>
<protein>
    <submittedName>
        <fullName evidence="1">Uncharacterized protein</fullName>
    </submittedName>
</protein>